<protein>
    <submittedName>
        <fullName evidence="1">Uncharacterized protein</fullName>
    </submittedName>
</protein>
<keyword evidence="2" id="KW-1185">Reference proteome</keyword>
<name>A0ABY6ZMH4_9BACL</name>
<dbReference type="RefSeq" id="WP_268007937.1">
    <property type="nucleotide sequence ID" value="NZ_BSUT01000001.1"/>
</dbReference>
<dbReference type="Proteomes" id="UP001164761">
    <property type="component" value="Chromosome"/>
</dbReference>
<reference evidence="1" key="1">
    <citation type="submission" date="2022-08" db="EMBL/GenBank/DDBJ databases">
        <title>Alicyclobacillus fastidiosus DSM 17978, complete genome.</title>
        <authorList>
            <person name="Wang Q."/>
            <person name="Cai R."/>
            <person name="Wang Z."/>
        </authorList>
    </citation>
    <scope>NUCLEOTIDE SEQUENCE</scope>
    <source>
        <strain evidence="1">DSM 17978</strain>
    </source>
</reference>
<accession>A0ABY6ZMH4</accession>
<proteinExistence type="predicted"/>
<sequence>MHTHYIWCIKIFLHQNPATQVRSRRLCNCRELGVVPCRCYRIYSQPDCDMGWDSYRNKYFFGYHLYTFVAADSPYDLPLYPRLQRASRHDATSWVVSAREFVERFRDYTWDKAILDAAHDALANLRVPSFAKY</sequence>
<gene>
    <name evidence="1" type="ORF">NZD89_12040</name>
</gene>
<evidence type="ECO:0000313" key="2">
    <source>
        <dbReference type="Proteomes" id="UP001164761"/>
    </source>
</evidence>
<dbReference type="EMBL" id="CP104067">
    <property type="protein sequence ID" value="WAH44037.1"/>
    <property type="molecule type" value="Genomic_DNA"/>
</dbReference>
<organism evidence="1 2">
    <name type="scientific">Alicyclobacillus fastidiosus</name>
    <dbReference type="NCBI Taxonomy" id="392011"/>
    <lineage>
        <taxon>Bacteria</taxon>
        <taxon>Bacillati</taxon>
        <taxon>Bacillota</taxon>
        <taxon>Bacilli</taxon>
        <taxon>Bacillales</taxon>
        <taxon>Alicyclobacillaceae</taxon>
        <taxon>Alicyclobacillus</taxon>
    </lineage>
</organism>
<evidence type="ECO:0000313" key="1">
    <source>
        <dbReference type="EMBL" id="WAH44037.1"/>
    </source>
</evidence>